<gene>
    <name evidence="1" type="ORF">SDC9_153875</name>
</gene>
<comment type="caution">
    <text evidence="1">The sequence shown here is derived from an EMBL/GenBank/DDBJ whole genome shotgun (WGS) entry which is preliminary data.</text>
</comment>
<sequence>MLFNLINHAHNSILLEFIELVPYFSLLKSSFRLNNIILCQFVQVFVKYVIQRNEVNKLWRILLIQYTHMLQNLLFHILNSTVIIP</sequence>
<dbReference type="EMBL" id="VSSQ01052544">
    <property type="protein sequence ID" value="MPN06619.1"/>
    <property type="molecule type" value="Genomic_DNA"/>
</dbReference>
<name>A0A645EZK7_9ZZZZ</name>
<organism evidence="1">
    <name type="scientific">bioreactor metagenome</name>
    <dbReference type="NCBI Taxonomy" id="1076179"/>
    <lineage>
        <taxon>unclassified sequences</taxon>
        <taxon>metagenomes</taxon>
        <taxon>ecological metagenomes</taxon>
    </lineage>
</organism>
<evidence type="ECO:0000313" key="1">
    <source>
        <dbReference type="EMBL" id="MPN06619.1"/>
    </source>
</evidence>
<protein>
    <submittedName>
        <fullName evidence="1">Uncharacterized protein</fullName>
    </submittedName>
</protein>
<dbReference type="AlphaFoldDB" id="A0A645EZK7"/>
<reference evidence="1" key="1">
    <citation type="submission" date="2019-08" db="EMBL/GenBank/DDBJ databases">
        <authorList>
            <person name="Kucharzyk K."/>
            <person name="Murdoch R.W."/>
            <person name="Higgins S."/>
            <person name="Loffler F."/>
        </authorList>
    </citation>
    <scope>NUCLEOTIDE SEQUENCE</scope>
</reference>
<proteinExistence type="predicted"/>
<accession>A0A645EZK7</accession>